<dbReference type="OMA" id="IVEQWMG"/>
<dbReference type="InterPro" id="IPR013538">
    <property type="entry name" value="ASHA1/2-like_C"/>
</dbReference>
<dbReference type="Gene3D" id="3.30.530.20">
    <property type="match status" value="1"/>
</dbReference>
<gene>
    <name evidence="3" type="ORF">DGD08_04540</name>
</gene>
<protein>
    <recommendedName>
        <fullName evidence="2">Activator of Hsp90 ATPase homologue 1/2-like C-terminal domain-containing protein</fullName>
    </recommendedName>
</protein>
<evidence type="ECO:0000313" key="4">
    <source>
        <dbReference type="Proteomes" id="UP000264071"/>
    </source>
</evidence>
<dbReference type="CDD" id="cd07826">
    <property type="entry name" value="SRPBCC_CalC_Aha1-like_9"/>
    <property type="match status" value="1"/>
</dbReference>
<name>A0A3D4V5Q0_9BACT</name>
<reference evidence="3 4" key="1">
    <citation type="journal article" date="2018" name="Nat. Biotechnol.">
        <title>A standardized bacterial taxonomy based on genome phylogeny substantially revises the tree of life.</title>
        <authorList>
            <person name="Parks D.H."/>
            <person name="Chuvochina M."/>
            <person name="Waite D.W."/>
            <person name="Rinke C."/>
            <person name="Skarshewski A."/>
            <person name="Chaumeil P.A."/>
            <person name="Hugenholtz P."/>
        </authorList>
    </citation>
    <scope>NUCLEOTIDE SEQUENCE [LARGE SCALE GENOMIC DNA]</scope>
    <source>
        <strain evidence="3">UBA8844</strain>
    </source>
</reference>
<sequence>MTTPINNTAQVSLPSDIEVRVTRDFRAPRTLVWQAHSDPALFQRWIGGYPGWTMPVCEMDVRPGGKYRWRWRSEDGNEFGFYGEFREVDAPGKMVQAEFYDPGTFGGAMPTTPTITQTTFTEQSGVTTLVVLITYGSKEERDAAISTGMTDGMETSYGRLDTLVAEQQGHGPRLEPLSPRP</sequence>
<dbReference type="Pfam" id="PF08327">
    <property type="entry name" value="AHSA1"/>
    <property type="match status" value="1"/>
</dbReference>
<dbReference type="AlphaFoldDB" id="A0A3D4V5Q0"/>
<proteinExistence type="inferred from homology"/>
<dbReference type="InterPro" id="IPR023393">
    <property type="entry name" value="START-like_dom_sf"/>
</dbReference>
<evidence type="ECO:0000256" key="1">
    <source>
        <dbReference type="ARBA" id="ARBA00006817"/>
    </source>
</evidence>
<organism evidence="3 4">
    <name type="scientific">Gemmatimonas aurantiaca</name>
    <dbReference type="NCBI Taxonomy" id="173480"/>
    <lineage>
        <taxon>Bacteria</taxon>
        <taxon>Pseudomonadati</taxon>
        <taxon>Gemmatimonadota</taxon>
        <taxon>Gemmatimonadia</taxon>
        <taxon>Gemmatimonadales</taxon>
        <taxon>Gemmatimonadaceae</taxon>
        <taxon>Gemmatimonas</taxon>
    </lineage>
</organism>
<comment type="caution">
    <text evidence="3">The sequence shown here is derived from an EMBL/GenBank/DDBJ whole genome shotgun (WGS) entry which is preliminary data.</text>
</comment>
<dbReference type="EMBL" id="DPIY01000005">
    <property type="protein sequence ID" value="HCT56463.1"/>
    <property type="molecule type" value="Genomic_DNA"/>
</dbReference>
<dbReference type="SUPFAM" id="SSF55961">
    <property type="entry name" value="Bet v1-like"/>
    <property type="match status" value="1"/>
</dbReference>
<evidence type="ECO:0000259" key="2">
    <source>
        <dbReference type="Pfam" id="PF08327"/>
    </source>
</evidence>
<comment type="similarity">
    <text evidence="1">Belongs to the AHA1 family.</text>
</comment>
<dbReference type="Proteomes" id="UP000264071">
    <property type="component" value="Unassembled WGS sequence"/>
</dbReference>
<accession>A0A3D4V5Q0</accession>
<evidence type="ECO:0000313" key="3">
    <source>
        <dbReference type="EMBL" id="HCT56463.1"/>
    </source>
</evidence>
<feature type="domain" description="Activator of Hsp90 ATPase homologue 1/2-like C-terminal" evidence="2">
    <location>
        <begin position="26"/>
        <end position="164"/>
    </location>
</feature>